<dbReference type="AlphaFoldDB" id="A0AA37PC25"/>
<name>A0AA37PC25_9PEZI</name>
<feature type="compositionally biased region" description="Low complexity" evidence="1">
    <location>
        <begin position="74"/>
        <end position="90"/>
    </location>
</feature>
<dbReference type="RefSeq" id="XP_049131873.1">
    <property type="nucleotide sequence ID" value="XM_049275916.1"/>
</dbReference>
<feature type="compositionally biased region" description="Basic and acidic residues" evidence="1">
    <location>
        <begin position="303"/>
        <end position="314"/>
    </location>
</feature>
<feature type="region of interest" description="Disordered" evidence="1">
    <location>
        <begin position="272"/>
        <end position="314"/>
    </location>
</feature>
<evidence type="ECO:0000256" key="1">
    <source>
        <dbReference type="SAM" id="MobiDB-lite"/>
    </source>
</evidence>
<protein>
    <submittedName>
        <fullName evidence="2">Uncharacterized protein</fullName>
    </submittedName>
</protein>
<dbReference type="Proteomes" id="UP001055115">
    <property type="component" value="Unassembled WGS sequence"/>
</dbReference>
<reference evidence="2 3" key="1">
    <citation type="submission" date="2022-03" db="EMBL/GenBank/DDBJ databases">
        <title>Genome data of Colletotrichum spp.</title>
        <authorList>
            <person name="Utami Y.D."/>
            <person name="Hiruma K."/>
        </authorList>
    </citation>
    <scope>NUCLEOTIDE SEQUENCE [LARGE SCALE GENOMIC DNA]</scope>
    <source>
        <strain evidence="2 3">MAFF 239500</strain>
    </source>
</reference>
<accession>A0AA37PC25</accession>
<gene>
    <name evidence="2" type="ORF">ColSpa_09704</name>
</gene>
<sequence>MAPKNKDSVVKNPSAKQKGASQKRTALASPPETRSVRRARLAAAPAADEDAPKAPSTESGGGTGVAVAKENHKSPSPNNSPEVASSSSSSIHPIQAPKENTANIQNNNYQQATNMSSFTEFTLASLIEGIRAATGASYMQAFRQLHIDLNVLARRVHNTGQVFAGNPPMGQSIVANNQIAYGTNQPGPGSGHNIVPGQGLVIAGAPAAEVPGLAVGGNAGRPMKRYLCDLCPGGSRSYTRMYSLNQHKELAHHIPMPRSDSYRARHGLLDEAEGDDNAVGDNMEDHQEQVGDATASRDGNGSVEEKSEQGEKDN</sequence>
<feature type="region of interest" description="Disordered" evidence="1">
    <location>
        <begin position="1"/>
        <end position="94"/>
    </location>
</feature>
<keyword evidence="3" id="KW-1185">Reference proteome</keyword>
<comment type="caution">
    <text evidence="2">The sequence shown here is derived from an EMBL/GenBank/DDBJ whole genome shotgun (WGS) entry which is preliminary data.</text>
</comment>
<dbReference type="EMBL" id="BQXU01000030">
    <property type="protein sequence ID" value="GKT49523.1"/>
    <property type="molecule type" value="Genomic_DNA"/>
</dbReference>
<evidence type="ECO:0000313" key="2">
    <source>
        <dbReference type="EMBL" id="GKT49523.1"/>
    </source>
</evidence>
<organism evidence="2 3">
    <name type="scientific">Colletotrichum spaethianum</name>
    <dbReference type="NCBI Taxonomy" id="700344"/>
    <lineage>
        <taxon>Eukaryota</taxon>
        <taxon>Fungi</taxon>
        <taxon>Dikarya</taxon>
        <taxon>Ascomycota</taxon>
        <taxon>Pezizomycotina</taxon>
        <taxon>Sordariomycetes</taxon>
        <taxon>Hypocreomycetidae</taxon>
        <taxon>Glomerellales</taxon>
        <taxon>Glomerellaceae</taxon>
        <taxon>Colletotrichum</taxon>
        <taxon>Colletotrichum spaethianum species complex</taxon>
    </lineage>
</organism>
<proteinExistence type="predicted"/>
<evidence type="ECO:0000313" key="3">
    <source>
        <dbReference type="Proteomes" id="UP001055115"/>
    </source>
</evidence>
<dbReference type="GeneID" id="73330506"/>